<gene>
    <name evidence="12" type="ORF">MCHLO_11868</name>
</gene>
<feature type="compositionally biased region" description="Low complexity" evidence="11">
    <location>
        <begin position="778"/>
        <end position="787"/>
    </location>
</feature>
<keyword evidence="5 10" id="KW-0812">Transmembrane</keyword>
<accession>A0ABQ0LVG7</accession>
<evidence type="ECO:0000313" key="13">
    <source>
        <dbReference type="Proteomes" id="UP000815677"/>
    </source>
</evidence>
<comment type="function">
    <text evidence="1 10">Involved in cell fusion during mating by stabilizing the plasma membrane fusion event.</text>
</comment>
<evidence type="ECO:0000256" key="8">
    <source>
        <dbReference type="ARBA" id="ARBA00023136"/>
    </source>
</evidence>
<evidence type="ECO:0000256" key="4">
    <source>
        <dbReference type="ARBA" id="ARBA00022475"/>
    </source>
</evidence>
<evidence type="ECO:0000256" key="11">
    <source>
        <dbReference type="SAM" id="MobiDB-lite"/>
    </source>
</evidence>
<keyword evidence="7 10" id="KW-1133">Transmembrane helix</keyword>
<evidence type="ECO:0000256" key="10">
    <source>
        <dbReference type="RuleBase" id="RU366035"/>
    </source>
</evidence>
<keyword evidence="6 10" id="KW-0184">Conjugation</keyword>
<evidence type="ECO:0000256" key="9">
    <source>
        <dbReference type="ARBA" id="ARBA00023180"/>
    </source>
</evidence>
<evidence type="ECO:0000256" key="5">
    <source>
        <dbReference type="ARBA" id="ARBA00022692"/>
    </source>
</evidence>
<proteinExistence type="inferred from homology"/>
<reference evidence="12" key="1">
    <citation type="submission" date="2014-09" db="EMBL/GenBank/DDBJ databases">
        <title>Genome sequence of the luminous mushroom Mycena chlorophos for searching fungal bioluminescence genes.</title>
        <authorList>
            <person name="Tanaka Y."/>
            <person name="Kasuga D."/>
            <person name="Oba Y."/>
            <person name="Hase S."/>
            <person name="Sato K."/>
            <person name="Oba Y."/>
            <person name="Sakakibara Y."/>
        </authorList>
    </citation>
    <scope>NUCLEOTIDE SEQUENCE</scope>
</reference>
<keyword evidence="4 10" id="KW-1003">Cell membrane</keyword>
<dbReference type="PANTHER" id="PTHR31030">
    <property type="entry name" value="PLASMA MEMBRANE FUSION PROTEIN PRM1"/>
    <property type="match status" value="1"/>
</dbReference>
<feature type="transmembrane region" description="Helical" evidence="10">
    <location>
        <begin position="389"/>
        <end position="411"/>
    </location>
</feature>
<feature type="region of interest" description="Disordered" evidence="11">
    <location>
        <begin position="774"/>
        <end position="828"/>
    </location>
</feature>
<feature type="transmembrane region" description="Helical" evidence="10">
    <location>
        <begin position="103"/>
        <end position="120"/>
    </location>
</feature>
<feature type="transmembrane region" description="Helical" evidence="10">
    <location>
        <begin position="291"/>
        <end position="310"/>
    </location>
</feature>
<keyword evidence="13" id="KW-1185">Reference proteome</keyword>
<dbReference type="PANTHER" id="PTHR31030:SF1">
    <property type="entry name" value="PLASMA MEMBRANE FUSION PROTEIN PRM1"/>
    <property type="match status" value="1"/>
</dbReference>
<dbReference type="Proteomes" id="UP000815677">
    <property type="component" value="Unassembled WGS sequence"/>
</dbReference>
<evidence type="ECO:0000256" key="1">
    <source>
        <dbReference type="ARBA" id="ARBA00002512"/>
    </source>
</evidence>
<feature type="compositionally biased region" description="Basic and acidic residues" evidence="11">
    <location>
        <begin position="691"/>
        <end position="701"/>
    </location>
</feature>
<evidence type="ECO:0000256" key="7">
    <source>
        <dbReference type="ARBA" id="ARBA00022989"/>
    </source>
</evidence>
<evidence type="ECO:0000256" key="2">
    <source>
        <dbReference type="ARBA" id="ARBA00004651"/>
    </source>
</evidence>
<feature type="region of interest" description="Disordered" evidence="11">
    <location>
        <begin position="660"/>
        <end position="701"/>
    </location>
</feature>
<feature type="compositionally biased region" description="Polar residues" evidence="11">
    <location>
        <begin position="816"/>
        <end position="828"/>
    </location>
</feature>
<keyword evidence="8 10" id="KW-0472">Membrane</keyword>
<feature type="transmembrane region" description="Helical" evidence="10">
    <location>
        <begin position="20"/>
        <end position="41"/>
    </location>
</feature>
<comment type="similarity">
    <text evidence="3 10">Belongs to the PRM1 family.</text>
</comment>
<organism evidence="12 13">
    <name type="scientific">Mycena chlorophos</name>
    <name type="common">Agaric fungus</name>
    <name type="synonym">Agaricus chlorophos</name>
    <dbReference type="NCBI Taxonomy" id="658473"/>
    <lineage>
        <taxon>Eukaryota</taxon>
        <taxon>Fungi</taxon>
        <taxon>Dikarya</taxon>
        <taxon>Basidiomycota</taxon>
        <taxon>Agaricomycotina</taxon>
        <taxon>Agaricomycetes</taxon>
        <taxon>Agaricomycetidae</taxon>
        <taxon>Agaricales</taxon>
        <taxon>Marasmiineae</taxon>
        <taxon>Mycenaceae</taxon>
        <taxon>Mycena</taxon>
    </lineage>
</organism>
<comment type="subcellular location">
    <subcellularLocation>
        <location evidence="2 10">Cell membrane</location>
        <topology evidence="2 10">Multi-pass membrane protein</topology>
    </subcellularLocation>
</comment>
<evidence type="ECO:0000313" key="12">
    <source>
        <dbReference type="EMBL" id="GAT55064.1"/>
    </source>
</evidence>
<feature type="transmembrane region" description="Helical" evidence="10">
    <location>
        <begin position="598"/>
        <end position="623"/>
    </location>
</feature>
<sequence length="961" mass="104627">MNAALTNEPLTTNLKPYLELPHILSLTWLFYPILSLIIVIFRLQISLATSQNDVAAAKSDFLSSCQAAERAATAAASMPRYMAEVTNERIVDAVNDSMNAARAALILALTVMEAIINFIIDVYRSTFLCFLELVIQGGLAILIGAVQELNAVVGAAASGLRTTIQDAFGAANSALKGISDVASKFGISVPTLSVPDLSSLENVTLPSSFTDALTSLNNSLPTFNELKQLVDQFVDTPFELLKQDINSTFDGLSFNSSVFAVPTQNTLTFCDNVDTSFIDDLGHDLAKVTHITIVILAAVIVILIALNCLLQCYRWRSTRRHNERTVQAMMSDPTIYLMASFTGSPTLEMNDHTLRMLQADGEHPVITRIANNLCARLRLSKSNQIRLHFFLRFIFHHTALACFLLGFFGLVSVELQLLAVRPLADKYSDQAAATAADFSNTIATSINASMFNQSAAYAASVNGHIDTIQSAVNDGLFGWVNTTTTTLNTTIENFYEDIQNAVNTVFNGTILDAPIQDFIKCIIGSKVDAIEEALTFLHNNLNIDIPRVNESVLVLSPASVNEATQPIADAAVGNGDGSGGIVGKLVNAYEASLRQEEIMFGIFMILWLVVVFLGLGFLLWDVYGRRWLERRRQRRAGADAAAVAWPEPGLEDGHMTQVSNEALHPPASTPPPTRSGPFRFFNLGRSQQPEPDNHSWDSFFEKPKSTRSNISTKAISKPMKLVSSRDRGEVFLADQATTSDASMASQPDQLERRSTKWFARFANAMSKKQEAPMIEPYPSFSPNRNSASPPPRPTLRITINDEPAESGPEAPIRSRWSVSPQNTARIPSASWTTRAPPLAWRHKPKASVPSNVPSVDANSIFDSVHGTGTPLAMPLHAGFEAPPATSHRRSLSVPYGGLAVDPFSDPKASSPVTQLLTTTGARRSSSINPFVTPFDDEHRVTVAHANPRQSIPTNPFSAVAV</sequence>
<name>A0ABQ0LVG7_MYCCL</name>
<dbReference type="EMBL" id="DF848888">
    <property type="protein sequence ID" value="GAT55064.1"/>
    <property type="molecule type" value="Genomic_DNA"/>
</dbReference>
<protein>
    <recommendedName>
        <fullName evidence="10">Plasma membrane fusion protein PRM1</fullName>
    </recommendedName>
</protein>
<evidence type="ECO:0000256" key="6">
    <source>
        <dbReference type="ARBA" id="ARBA00022971"/>
    </source>
</evidence>
<keyword evidence="9" id="KW-0325">Glycoprotein</keyword>
<evidence type="ECO:0000256" key="3">
    <source>
        <dbReference type="ARBA" id="ARBA00010780"/>
    </source>
</evidence>
<dbReference type="InterPro" id="IPR026777">
    <property type="entry name" value="PRM1"/>
</dbReference>